<evidence type="ECO:0000256" key="2">
    <source>
        <dbReference type="SAM" id="MobiDB-lite"/>
    </source>
</evidence>
<dbReference type="AlphaFoldDB" id="A0A0L8K5R9"/>
<dbReference type="InterPro" id="IPR028994">
    <property type="entry name" value="Integrin_alpha_N"/>
</dbReference>
<proteinExistence type="predicted"/>
<feature type="region of interest" description="Disordered" evidence="2">
    <location>
        <begin position="272"/>
        <end position="299"/>
    </location>
</feature>
<keyword evidence="1" id="KW-0732">Signal</keyword>
<dbReference type="InterPro" id="IPR013517">
    <property type="entry name" value="FG-GAP"/>
</dbReference>
<evidence type="ECO:0000256" key="1">
    <source>
        <dbReference type="ARBA" id="ARBA00022729"/>
    </source>
</evidence>
<accession>A0A0L8K5R9</accession>
<dbReference type="EMBL" id="LGUP01000271">
    <property type="protein sequence ID" value="KOG21280.1"/>
    <property type="molecule type" value="Genomic_DNA"/>
</dbReference>
<dbReference type="RefSeq" id="WP_033203649.1">
    <property type="nucleotide sequence ID" value="NZ_LGUP01000271.1"/>
</dbReference>
<dbReference type="OrthoDB" id="4332189at2"/>
<dbReference type="PATRIC" id="fig|1938.6.peg.4912"/>
<comment type="caution">
    <text evidence="3">The sequence shown here is derived from an EMBL/GenBank/DDBJ whole genome shotgun (WGS) entry which is preliminary data.</text>
</comment>
<organism evidence="3 4">
    <name type="scientific">Streptomyces viridochromogenes</name>
    <dbReference type="NCBI Taxonomy" id="1938"/>
    <lineage>
        <taxon>Bacteria</taxon>
        <taxon>Bacillati</taxon>
        <taxon>Actinomycetota</taxon>
        <taxon>Actinomycetes</taxon>
        <taxon>Kitasatosporales</taxon>
        <taxon>Streptomycetaceae</taxon>
        <taxon>Streptomyces</taxon>
    </lineage>
</organism>
<name>A0A0L8K5R9_STRVR</name>
<sequence length="1067" mass="114187">MTAPRLLSPFVRTRTRLACTLGLVLAALTAALLPWWQPDGPPTAQPARPVDAKQASTGPRDTEAAVEQARRTGKPVLVETATTATELTWALPNGLMRTRISALPKRAKNAKGQWAPIDNKLVRTKDAPRGLGIRPVNAALPVRFSSGSADASRADRSFARATRPGDTVLAEMDVEGHTVAYTWPGTLPEPVLDGPRALYPEVLPGVDLLVLAREEGGFAQLLIVKTREAAQQQALKTVTYGLRSDTAVFRYEDKGSRVRILDKAGKDVGSIPTPFAWDSSGRDPELPGPEATPRTSTATSADVLKLSGLSGIEPGAKHAPVPVALRGEGTGDARLELGAAATGLFTDKDVRFPVFVDPTMKTPREHWTTAYRPYPNSSFYDGTNFSSGTSDARVGYETDTGGLARSFWQMDFKTITGATVYDASFKVLNNHSWSCSAREFQLYLTGGISTGTTWNAQPSWATWLQNKSFAHGYDPKVLNCGDAYEMFDYENVKAAAQKAATNNWGNITFGLRATSEGDAHTWRKFQASSAEFQADYNRKPKEPTGGYSTPGGACVIAPGTKTIASTNITLTANAKDDDLNLKLLRFRVTKVGGTAVDYVGTPNSAGTATVNVNGLTNGATYTWVVQAEDTFTPPGQSSWFPLGDQPCRLTIDTTAPPAPDVESNDFPEITPDGQTWSEVKFGGTGTIKFSSVGAAKFRYNFEGVGSTDVTAVNGVATVNNLRPPHAGPNGMQVFSLDAVGNVSGRTDYAFYVRPRDKADGPGDVGGDDFVDLLIINSAGSLQSLSGIEGGDLYSGMRGSYVLKPDAEDPNILRAEEPPPGYWYDAGTGKTALISKYADTYPGDGYTDLFSVAPDGTFWIYPGDGYGTFNVEDRISVQLPSNAPAPSTWTQMKAVGDITGDKLPDVFVRAGANFWVLSGYTGAQFQTATQMTGETWTSRDVVNLADIDLDNTPDLLFRDVNTGVMYIRHGKPGSVAGSVSLASLMTSAASRQGDVSYGTGWTQTNVSAVIGIPDVSRALDGDSNGVPDLWTRDGATGNMKLYYPTTANTRAALKTVLSIDWRSVRAFT</sequence>
<reference evidence="3 4" key="1">
    <citation type="submission" date="2015-06" db="EMBL/GenBank/DDBJ databases">
        <authorList>
            <person name="Hoefler B.C."/>
            <person name="Straight P.D."/>
        </authorList>
    </citation>
    <scope>NUCLEOTIDE SEQUENCE [LARGE SCALE GENOMIC DNA]</scope>
    <source>
        <strain evidence="3 4">NRRL 3427</strain>
    </source>
</reference>
<gene>
    <name evidence="3" type="ORF">ADK34_22785</name>
</gene>
<feature type="region of interest" description="Disordered" evidence="2">
    <location>
        <begin position="39"/>
        <end position="62"/>
    </location>
</feature>
<dbReference type="Proteomes" id="UP000037023">
    <property type="component" value="Unassembled WGS sequence"/>
</dbReference>
<protein>
    <submittedName>
        <fullName evidence="3">SWM repeat domain containing protein</fullName>
    </submittedName>
</protein>
<evidence type="ECO:0000313" key="3">
    <source>
        <dbReference type="EMBL" id="KOG21280.1"/>
    </source>
</evidence>
<dbReference type="Pfam" id="PF13517">
    <property type="entry name" value="FG-GAP_3"/>
    <property type="match status" value="1"/>
</dbReference>
<dbReference type="SUPFAM" id="SSF69318">
    <property type="entry name" value="Integrin alpha N-terminal domain"/>
    <property type="match status" value="1"/>
</dbReference>
<evidence type="ECO:0000313" key="4">
    <source>
        <dbReference type="Proteomes" id="UP000037023"/>
    </source>
</evidence>